<accession>G0QJS7</accession>
<sequence length="102" mass="12864">MNNFDMQKTQQKNMRQIYSSLQNYQMIKKKNILKIKKNNMNYFCKNQKRIKWNYFQKEKKFKYVKFLIKIQNKKNKNLSHIQNLKNLKMQYKLWKKMIKGLF</sequence>
<dbReference type="Proteomes" id="UP000008983">
    <property type="component" value="Unassembled WGS sequence"/>
</dbReference>
<proteinExistence type="predicted"/>
<dbReference type="GeneID" id="14910722"/>
<dbReference type="InParanoid" id="G0QJS7"/>
<keyword evidence="2" id="KW-1185">Reference proteome</keyword>
<evidence type="ECO:0000313" key="1">
    <source>
        <dbReference type="EMBL" id="EGR34528.1"/>
    </source>
</evidence>
<protein>
    <submittedName>
        <fullName evidence="1">Uncharacterized protein</fullName>
    </submittedName>
</protein>
<organism evidence="1 2">
    <name type="scientific">Ichthyophthirius multifiliis</name>
    <name type="common">White spot disease agent</name>
    <name type="synonym">Ich</name>
    <dbReference type="NCBI Taxonomy" id="5932"/>
    <lineage>
        <taxon>Eukaryota</taxon>
        <taxon>Sar</taxon>
        <taxon>Alveolata</taxon>
        <taxon>Ciliophora</taxon>
        <taxon>Intramacronucleata</taxon>
        <taxon>Oligohymenophorea</taxon>
        <taxon>Hymenostomatida</taxon>
        <taxon>Ophryoglenina</taxon>
        <taxon>Ichthyophthirius</taxon>
    </lineage>
</organism>
<dbReference type="EMBL" id="GL983089">
    <property type="protein sequence ID" value="EGR34528.1"/>
    <property type="molecule type" value="Genomic_DNA"/>
</dbReference>
<dbReference type="RefSeq" id="XP_004039832.1">
    <property type="nucleotide sequence ID" value="XM_004039784.1"/>
</dbReference>
<gene>
    <name evidence="1" type="ORF">IMG5_008600</name>
</gene>
<reference evidence="1 2" key="1">
    <citation type="submission" date="2011-07" db="EMBL/GenBank/DDBJ databases">
        <authorList>
            <person name="Coyne R."/>
            <person name="Brami D."/>
            <person name="Johnson J."/>
            <person name="Hostetler J."/>
            <person name="Hannick L."/>
            <person name="Clark T."/>
            <person name="Cassidy-Hanley D."/>
            <person name="Inman J."/>
        </authorList>
    </citation>
    <scope>NUCLEOTIDE SEQUENCE [LARGE SCALE GENOMIC DNA]</scope>
    <source>
        <strain evidence="1 2">G5</strain>
    </source>
</reference>
<evidence type="ECO:0000313" key="2">
    <source>
        <dbReference type="Proteomes" id="UP000008983"/>
    </source>
</evidence>
<dbReference type="AlphaFoldDB" id="G0QJS7"/>
<name>G0QJS7_ICHMU</name>